<dbReference type="RefSeq" id="WP_114672221.1">
    <property type="nucleotide sequence ID" value="NZ_CP031158.1"/>
</dbReference>
<sequence length="301" mass="34627">MQPSYDKSPLTLPEQVEHLRQKGLVIGDPQRAIDVLRRVGLYRFKGYLLPYKSSEGYAGGVTFEDIEDLMAFDEALRLHILTAMPLVEVGIRQAISQPMLERYGVRWYACEELFAASDDFQHSEFLRKALDEFHGMPDLFVGHYREKYHQTEPPPAWMITETMTLGSWSKLFESLPQEERDLIALPLGIKASTLASWLHALTIVRNICAHHSRLYDRTFNTMGLADDRRTKRLLRQHSFDERDEGARRLAPRLYALHRLTCALDPQTRWTAGLKTLLAPVPPDTLARVGFRPGWHGQSEWA</sequence>
<dbReference type="KEGG" id="dwu:DVJ83_09845"/>
<dbReference type="Pfam" id="PF07751">
    <property type="entry name" value="Abi_2"/>
    <property type="match status" value="1"/>
</dbReference>
<evidence type="ECO:0000313" key="2">
    <source>
        <dbReference type="Proteomes" id="UP000253744"/>
    </source>
</evidence>
<dbReference type="AlphaFoldDB" id="A0A345II67"/>
<name>A0A345II67_9DEIO</name>
<organism evidence="1 2">
    <name type="scientific">Deinococcus wulumuqiensis</name>
    <dbReference type="NCBI Taxonomy" id="980427"/>
    <lineage>
        <taxon>Bacteria</taxon>
        <taxon>Thermotogati</taxon>
        <taxon>Deinococcota</taxon>
        <taxon>Deinococci</taxon>
        <taxon>Deinococcales</taxon>
        <taxon>Deinococcaceae</taxon>
        <taxon>Deinococcus</taxon>
    </lineage>
</organism>
<evidence type="ECO:0000313" key="1">
    <source>
        <dbReference type="EMBL" id="AXG99389.1"/>
    </source>
</evidence>
<protein>
    <submittedName>
        <fullName evidence="1">Abi family protein</fullName>
    </submittedName>
</protein>
<reference evidence="1 2" key="1">
    <citation type="submission" date="2018-07" db="EMBL/GenBank/DDBJ databases">
        <title>Complete Genome and Methylome Analysis of Deinococcus wulumuqiensis NEB 479.</title>
        <authorList>
            <person name="Fomenkov A."/>
            <person name="Luyten Y."/>
            <person name="Vincze T."/>
            <person name="Anton B.P."/>
            <person name="Clark T."/>
            <person name="Roberts R.J."/>
            <person name="Morgan R.D."/>
        </authorList>
    </citation>
    <scope>NUCLEOTIDE SEQUENCE [LARGE SCALE GENOMIC DNA]</scope>
    <source>
        <strain evidence="1 2">NEB 479</strain>
    </source>
</reference>
<dbReference type="Proteomes" id="UP000253744">
    <property type="component" value="Chromosome"/>
</dbReference>
<proteinExistence type="predicted"/>
<gene>
    <name evidence="1" type="ORF">DVJ83_09845</name>
</gene>
<accession>A0A345II67</accession>
<dbReference type="EMBL" id="CP031158">
    <property type="protein sequence ID" value="AXG99389.1"/>
    <property type="molecule type" value="Genomic_DNA"/>
</dbReference>
<dbReference type="InterPro" id="IPR011664">
    <property type="entry name" value="Abi_system_AbiD/AbiF-like"/>
</dbReference>